<evidence type="ECO:0008006" key="3">
    <source>
        <dbReference type="Google" id="ProtNLM"/>
    </source>
</evidence>
<organism evidence="1 2">
    <name type="scientific">Sporormia fimetaria CBS 119925</name>
    <dbReference type="NCBI Taxonomy" id="1340428"/>
    <lineage>
        <taxon>Eukaryota</taxon>
        <taxon>Fungi</taxon>
        <taxon>Dikarya</taxon>
        <taxon>Ascomycota</taxon>
        <taxon>Pezizomycotina</taxon>
        <taxon>Dothideomycetes</taxon>
        <taxon>Pleosporomycetidae</taxon>
        <taxon>Pleosporales</taxon>
        <taxon>Sporormiaceae</taxon>
        <taxon>Sporormia</taxon>
    </lineage>
</organism>
<protein>
    <recommendedName>
        <fullName evidence="3">SH3 domain-containing protein</fullName>
    </recommendedName>
</protein>
<evidence type="ECO:0000313" key="2">
    <source>
        <dbReference type="Proteomes" id="UP000799440"/>
    </source>
</evidence>
<dbReference type="SUPFAM" id="SSF50044">
    <property type="entry name" value="SH3-domain"/>
    <property type="match status" value="1"/>
</dbReference>
<dbReference type="AlphaFoldDB" id="A0A6A6UY09"/>
<evidence type="ECO:0000313" key="1">
    <source>
        <dbReference type="EMBL" id="KAF2742364.1"/>
    </source>
</evidence>
<keyword evidence="2" id="KW-1185">Reference proteome</keyword>
<dbReference type="EMBL" id="MU006610">
    <property type="protein sequence ID" value="KAF2742364.1"/>
    <property type="molecule type" value="Genomic_DNA"/>
</dbReference>
<reference evidence="1" key="1">
    <citation type="journal article" date="2020" name="Stud. Mycol.">
        <title>101 Dothideomycetes genomes: a test case for predicting lifestyles and emergence of pathogens.</title>
        <authorList>
            <person name="Haridas S."/>
            <person name="Albert R."/>
            <person name="Binder M."/>
            <person name="Bloem J."/>
            <person name="Labutti K."/>
            <person name="Salamov A."/>
            <person name="Andreopoulos B."/>
            <person name="Baker S."/>
            <person name="Barry K."/>
            <person name="Bills G."/>
            <person name="Bluhm B."/>
            <person name="Cannon C."/>
            <person name="Castanera R."/>
            <person name="Culley D."/>
            <person name="Daum C."/>
            <person name="Ezra D."/>
            <person name="Gonzalez J."/>
            <person name="Henrissat B."/>
            <person name="Kuo A."/>
            <person name="Liang C."/>
            <person name="Lipzen A."/>
            <person name="Lutzoni F."/>
            <person name="Magnuson J."/>
            <person name="Mondo S."/>
            <person name="Nolan M."/>
            <person name="Ohm R."/>
            <person name="Pangilinan J."/>
            <person name="Park H.-J."/>
            <person name="Ramirez L."/>
            <person name="Alfaro M."/>
            <person name="Sun H."/>
            <person name="Tritt A."/>
            <person name="Yoshinaga Y."/>
            <person name="Zwiers L.-H."/>
            <person name="Turgeon B."/>
            <person name="Goodwin S."/>
            <person name="Spatafora J."/>
            <person name="Crous P."/>
            <person name="Grigoriev I."/>
        </authorList>
    </citation>
    <scope>NUCLEOTIDE SEQUENCE</scope>
    <source>
        <strain evidence="1">CBS 119925</strain>
    </source>
</reference>
<gene>
    <name evidence="1" type="ORF">M011DRAFT_481754</name>
</gene>
<dbReference type="OrthoDB" id="3797359at2759"/>
<accession>A0A6A6UY09</accession>
<dbReference type="InterPro" id="IPR036028">
    <property type="entry name" value="SH3-like_dom_sf"/>
</dbReference>
<dbReference type="Proteomes" id="UP000799440">
    <property type="component" value="Unassembled WGS sequence"/>
</dbReference>
<proteinExistence type="predicted"/>
<sequence>MALVGMETCPALDLLEPLPDGHYVTAFGPGHRCLFGTPSGYGGKFIPTEIAERIASGDIKRVNYASFGANVNEWFIEYAHRDGGITYGHGPDTPQSLYNFAATRTTPFFRVQFGASGSFVAWTDNSWMIQRIIPDDLRRCLEQIDMEGSTGRPDRPTNISWHNDGSFVMTGVQPPKQPVTARPWYPMWKLFGSVQRDWSRLWGFGTSDERADCSMGPLVHAAINPHRDMCDSYVFIKAPTGADGIDYVVRIGTEESVLHLQPPIKTVAPDEYRGKRWVRSLRNGRPHKTDAWELLLKKNEDVRILRDQGRGWFLAQDRRGMVGYVYEDWVDLKGAGKPYIPPAVALARFKSDSEQLSSSTSATEFPDLSYMDHCTDEQCKRVKEDENGIGICVHDLGRVLSLEGKGSATFLKTERNKWHPDRFHRICQGRQGTELVKKAQALFVLVNELLEELEEQG</sequence>
<name>A0A6A6UY09_9PLEO</name>